<evidence type="ECO:0000313" key="1">
    <source>
        <dbReference type="EMBL" id="TGY76664.1"/>
    </source>
</evidence>
<comment type="caution">
    <text evidence="1">The sequence shown here is derived from an EMBL/GenBank/DDBJ whole genome shotgun (WGS) entry which is preliminary data.</text>
</comment>
<sequence>MKQDQFIQLLKERVLVLDGAMGTMIQRCGFSEEDFRGKRFAAHGCKLSGCNDILCLTQGDRIKDIHKAYLDAGADIISTNSFNANDVSMADYGLQSYDGLIREINRRAAELAVEAASESPLRSWGGRALVAGSIGPTNRTASMSPEVDDPAYRNVSYDELFDAYSRQVAGLIEGGADLLLFETVFDTLNLKAGLDAAGRMMESMGRDLPIMISATVSDRSGRTLSGQTLAAFVTSVADYTHVVSMGLNCSFGPSDIIPYVKELASLTSHFISSHPNAGLPNAMGEYDETPEKFAASMERMLSSGMLNIAGGCCGTTPAHIAALVEKLSVAVPHRQTQIMPALRISGLERVEVLPQNNFLNVGERCNVAGSRKFLRLIKEKKYEEAMSIALRQVEDGAMVIDVNMDDAMLDAREEMVHFLRYIASDPDISKVPVMVDSSDWDVVESALKNLQGKSIVNSISLKEGEEPFVKKGRRIRQLGAAVIVMAFDEQGQADTYERKIEICRRAYALLMERCGFAPDDIIFDVNIMAVATGIEAHDRYGIDFIEAVRWIKQNLPGARTSGGVSNLSFSFRGKNALREAMHAVFLYHAIEAGLDMGIVNPASSVTFEDVEPGLRSLIEDVILARRKEAPAELADYAAHENGGAAVAGDSHERDMSRPVAVRLENAIVKGNPEYLTEDLDEAVASGSSAVEIIEGPLMDGMNRVGQLFGEGKMFLPQVVKTARTMKMAVDHLKPLMEAAAADASSTKAGKVVFATVKGDVHDIGKNIVSIVLACNNYEVIDLGVMVPAEKIVETALRERPDLVCLSGLITPSLSEMVNVARAMEEAGLDIPLLVGGATTSRLHTALKISPVYHAPVVHVTDAAQNPIVASKLLNPEQKGDFVTTLEREYEELREGYGNKRVEIVPLAEARRNGMKIDWEGYRAPQPTVGLGNAVVLDTDLGEVAELINWKMFFHSWRISPDSDEAQRLLRDARELLNSLIEDKRFDGKAAVTFYPAFAEGDDVEIGGVRFPVLRQQRKGSDYLSLSDFIAPRGVAEDIAGVFVATAGNMLAEEASRLKDEGDSYGSLLRQSLADRIAEATSEWLHCKVRRKLWGYSPDEKCSPAEMLRGDYVGIRPAMGYPMLPDQLLNHSLASLLPMDSVGVHLTENGAMIPSATVSGIYISHPSSRYFIVGEPGEDQLADYARRRGMDYERVREILRI</sequence>
<dbReference type="Proteomes" id="UP000306319">
    <property type="component" value="Unassembled WGS sequence"/>
</dbReference>
<protein>
    <submittedName>
        <fullName evidence="1">Methionine synthase</fullName>
        <ecNumber evidence="1">2.1.1.13</ecNumber>
    </submittedName>
</protein>
<keyword evidence="2" id="KW-1185">Reference proteome</keyword>
<keyword evidence="1" id="KW-0808">Transferase</keyword>
<gene>
    <name evidence="1" type="primary">metH</name>
    <name evidence="1" type="ORF">E5331_17650</name>
</gene>
<dbReference type="EC" id="2.1.1.13" evidence="1"/>
<proteinExistence type="predicted"/>
<dbReference type="EMBL" id="SRYB01000037">
    <property type="protein sequence ID" value="TGY76664.1"/>
    <property type="molecule type" value="Genomic_DNA"/>
</dbReference>
<organism evidence="1 2">
    <name type="scientific">Lepagella muris</name>
    <dbReference type="NCBI Taxonomy" id="3032870"/>
    <lineage>
        <taxon>Bacteria</taxon>
        <taxon>Pseudomonadati</taxon>
        <taxon>Bacteroidota</taxon>
        <taxon>Bacteroidia</taxon>
        <taxon>Bacteroidales</taxon>
        <taxon>Muribaculaceae</taxon>
        <taxon>Lepagella</taxon>
    </lineage>
</organism>
<keyword evidence="1" id="KW-0489">Methyltransferase</keyword>
<name>A0AC61RBY5_9BACT</name>
<accession>A0AC61RBY5</accession>
<reference evidence="1" key="1">
    <citation type="submission" date="2019-04" db="EMBL/GenBank/DDBJ databases">
        <title>Microbes associate with the intestines of laboratory mice.</title>
        <authorList>
            <person name="Navarre W."/>
            <person name="Wong E."/>
            <person name="Huang K."/>
            <person name="Tropini C."/>
            <person name="Ng K."/>
            <person name="Yu B."/>
        </authorList>
    </citation>
    <scope>NUCLEOTIDE SEQUENCE</scope>
    <source>
        <strain evidence="1">NM04_E33</strain>
    </source>
</reference>
<evidence type="ECO:0000313" key="2">
    <source>
        <dbReference type="Proteomes" id="UP000306319"/>
    </source>
</evidence>